<comment type="caution">
    <text evidence="2">The sequence shown here is derived from an EMBL/GenBank/DDBJ whole genome shotgun (WGS) entry which is preliminary data.</text>
</comment>
<proteinExistence type="predicted"/>
<gene>
    <name evidence="2" type="ORF">D3272_04215</name>
</gene>
<feature type="compositionally biased region" description="Pro residues" evidence="1">
    <location>
        <begin position="7"/>
        <end position="18"/>
    </location>
</feature>
<reference evidence="2 3" key="2">
    <citation type="submission" date="2019-02" db="EMBL/GenBank/DDBJ databases">
        <title>'Lichenibacterium ramalinii' gen. nov. sp. nov., 'Lichenibacterium minor' gen. nov. sp. nov.</title>
        <authorList>
            <person name="Pankratov T."/>
        </authorList>
    </citation>
    <scope>NUCLEOTIDE SEQUENCE [LARGE SCALE GENOMIC DNA]</scope>
    <source>
        <strain evidence="2 3">RmlP001</strain>
    </source>
</reference>
<dbReference type="RefSeq" id="WP_129217870.1">
    <property type="nucleotide sequence ID" value="NZ_QYBC01000002.1"/>
</dbReference>
<dbReference type="AlphaFoldDB" id="A0A4Q2RL09"/>
<evidence type="ECO:0000313" key="2">
    <source>
        <dbReference type="EMBL" id="RYB07269.1"/>
    </source>
</evidence>
<protein>
    <submittedName>
        <fullName evidence="2">Uncharacterized protein</fullName>
    </submittedName>
</protein>
<feature type="region of interest" description="Disordered" evidence="1">
    <location>
        <begin position="1"/>
        <end position="49"/>
    </location>
</feature>
<evidence type="ECO:0000313" key="3">
    <source>
        <dbReference type="Proteomes" id="UP000289411"/>
    </source>
</evidence>
<evidence type="ECO:0000256" key="1">
    <source>
        <dbReference type="SAM" id="MobiDB-lite"/>
    </source>
</evidence>
<dbReference type="Proteomes" id="UP000289411">
    <property type="component" value="Unassembled WGS sequence"/>
</dbReference>
<keyword evidence="3" id="KW-1185">Reference proteome</keyword>
<dbReference type="EMBL" id="QYBC01000002">
    <property type="protein sequence ID" value="RYB07269.1"/>
    <property type="molecule type" value="Genomic_DNA"/>
</dbReference>
<accession>A0A4Q2RL09</accession>
<organism evidence="2 3">
    <name type="scientific">Lichenibacterium ramalinae</name>
    <dbReference type="NCBI Taxonomy" id="2316527"/>
    <lineage>
        <taxon>Bacteria</taxon>
        <taxon>Pseudomonadati</taxon>
        <taxon>Pseudomonadota</taxon>
        <taxon>Alphaproteobacteria</taxon>
        <taxon>Hyphomicrobiales</taxon>
        <taxon>Lichenihabitantaceae</taxon>
        <taxon>Lichenibacterium</taxon>
    </lineage>
</organism>
<name>A0A4Q2RL09_9HYPH</name>
<reference evidence="2 3" key="1">
    <citation type="submission" date="2018-09" db="EMBL/GenBank/DDBJ databases">
        <authorList>
            <person name="Grouzdev D.S."/>
            <person name="Krutkina M.S."/>
        </authorList>
    </citation>
    <scope>NUCLEOTIDE SEQUENCE [LARGE SCALE GENOMIC DNA]</scope>
    <source>
        <strain evidence="2 3">RmlP001</strain>
    </source>
</reference>
<sequence length="61" mass="6242">MTDTPAPAAPVSPAPQPVTTPKTGHRVTDPGDASPMGRADESDFTPKPQVTYALTVVLPGT</sequence>